<evidence type="ECO:0000256" key="1">
    <source>
        <dbReference type="ARBA" id="ARBA00022598"/>
    </source>
</evidence>
<dbReference type="Gene3D" id="3.30.470.20">
    <property type="entry name" value="ATP-grasp fold, B domain"/>
    <property type="match status" value="1"/>
</dbReference>
<dbReference type="InterPro" id="IPR011761">
    <property type="entry name" value="ATP-grasp"/>
</dbReference>
<accession>A0ABU5W962</accession>
<dbReference type="RefSeq" id="WP_113721938.1">
    <property type="nucleotide sequence ID" value="NZ_JAAKXH010000024.1"/>
</dbReference>
<dbReference type="InterPro" id="IPR011226">
    <property type="entry name" value="ATP-grasp_fam"/>
</dbReference>
<dbReference type="PANTHER" id="PTHR43585">
    <property type="entry name" value="FUMIPYRROLE BIOSYNTHESIS PROTEIN C"/>
    <property type="match status" value="1"/>
</dbReference>
<keyword evidence="1" id="KW-0436">Ligase</keyword>
<organism evidence="6 7">
    <name type="scientific">Aeromonas caviae</name>
    <name type="common">Aeromonas punctata</name>
    <dbReference type="NCBI Taxonomy" id="648"/>
    <lineage>
        <taxon>Bacteria</taxon>
        <taxon>Pseudomonadati</taxon>
        <taxon>Pseudomonadota</taxon>
        <taxon>Gammaproteobacteria</taxon>
        <taxon>Aeromonadales</taxon>
        <taxon>Aeromonadaceae</taxon>
        <taxon>Aeromonas</taxon>
    </lineage>
</organism>
<keyword evidence="7" id="KW-1185">Reference proteome</keyword>
<dbReference type="PIRSF" id="PIRSF029120">
    <property type="entry name" value="UCP029120"/>
    <property type="match status" value="1"/>
</dbReference>
<proteinExistence type="predicted"/>
<sequence length="362" mass="39963">MLKSIWFMEGLSSQRDIVLAVTDMREKLGHAFKVIASHRGNRPEITSVADVSLTEPKQDSERLEFIKNVVAKFNVAAIHTGRNCHWFEERRQEIESLGVSLTTGSMDLDMISLADDKVRYAHFMEQYKLPVVPSVQINDVSELESQISSKLVEGELSCIKPVVGIYGIGFWILDPSVGPMAAFSNPDNRRVHPHTYVSAMRSETPNKLPESMVMMPYLVGPERSVDMLVEQGKVIAAVSRRKEGPLQYIEQSGEAFELAKACAELMRADGLVNVQTRNNSEGKPLLLEINMRPSGGICYSRSCGINLPGIFALRKLGLIDQETAIAMGKDGFTPTVVRSVSSVIALPVQQGSEIKEIEGTQA</sequence>
<evidence type="ECO:0000313" key="7">
    <source>
        <dbReference type="Proteomes" id="UP001304847"/>
    </source>
</evidence>
<gene>
    <name evidence="6" type="ORF">VCX44_17025</name>
</gene>
<comment type="caution">
    <text evidence="6">The sequence shown here is derived from an EMBL/GenBank/DDBJ whole genome shotgun (WGS) entry which is preliminary data.</text>
</comment>
<feature type="domain" description="ATP-grasp" evidence="5">
    <location>
        <begin position="121"/>
        <end position="316"/>
    </location>
</feature>
<evidence type="ECO:0000256" key="3">
    <source>
        <dbReference type="ARBA" id="ARBA00022840"/>
    </source>
</evidence>
<reference evidence="6 7" key="1">
    <citation type="submission" date="2023-12" db="EMBL/GenBank/DDBJ databases">
        <title>Characterization of antibiotic resistance in Aeromonas spp. in hospital effluent.</title>
        <authorList>
            <person name="Negoseki B.R.S."/>
            <person name="Krul D."/>
            <person name="Siqueira A.C."/>
            <person name="Almeida M."/>
            <person name="Mesa D."/>
            <person name="Conte D."/>
            <person name="Dalla-Costa L.M."/>
        </authorList>
    </citation>
    <scope>NUCLEOTIDE SEQUENCE [LARGE SCALE GENOMIC DNA]</scope>
    <source>
        <strain evidence="6 7">36v</strain>
    </source>
</reference>
<dbReference type="PANTHER" id="PTHR43585:SF2">
    <property type="entry name" value="ATP-GRASP ENZYME FSQD"/>
    <property type="match status" value="1"/>
</dbReference>
<name>A0ABU5W962_AERCA</name>
<dbReference type="SUPFAM" id="SSF56059">
    <property type="entry name" value="Glutathione synthetase ATP-binding domain-like"/>
    <property type="match status" value="1"/>
</dbReference>
<evidence type="ECO:0000313" key="6">
    <source>
        <dbReference type="EMBL" id="MEA9437460.1"/>
    </source>
</evidence>
<dbReference type="InterPro" id="IPR052032">
    <property type="entry name" value="ATP-dep_AA_Ligase"/>
</dbReference>
<evidence type="ECO:0000256" key="2">
    <source>
        <dbReference type="ARBA" id="ARBA00022741"/>
    </source>
</evidence>
<dbReference type="Pfam" id="PF15632">
    <property type="entry name" value="ATPgrasp_Ter"/>
    <property type="match status" value="1"/>
</dbReference>
<evidence type="ECO:0000259" key="5">
    <source>
        <dbReference type="PROSITE" id="PS50975"/>
    </source>
</evidence>
<evidence type="ECO:0000256" key="4">
    <source>
        <dbReference type="PROSITE-ProRule" id="PRU00409"/>
    </source>
</evidence>
<dbReference type="Proteomes" id="UP001304847">
    <property type="component" value="Unassembled WGS sequence"/>
</dbReference>
<keyword evidence="2 4" id="KW-0547">Nucleotide-binding</keyword>
<dbReference type="PROSITE" id="PS50975">
    <property type="entry name" value="ATP_GRASP"/>
    <property type="match status" value="1"/>
</dbReference>
<keyword evidence="3 4" id="KW-0067">ATP-binding</keyword>
<dbReference type="EMBL" id="JAYGOJ010000108">
    <property type="protein sequence ID" value="MEA9437460.1"/>
    <property type="molecule type" value="Genomic_DNA"/>
</dbReference>
<protein>
    <submittedName>
        <fullName evidence="6">ATP-grasp domain-containing protein</fullName>
    </submittedName>
</protein>